<sequence>MNHRLSQWVYPSVVALYAWLRNVVALFLCGTSLGWLVGMSTSPVLQTVLAALLAIVATLLTATLGLPRSTDNKKVSLTDVLSSVLSQAFGQSVTEKTATNPASNPETVPAKPVSPYNALPLGWFLFCLAVGAAGGIFTRTNELLGTIPRVVAWRLSVNPNDSVFVAKQVLAEQYGLAVAKTKNSTTNAAPGSAVQRFSAAALFSDTKDSVDFCASVRFLNGPELQDELSQQVAGQLNRSPDQSKRRELEHLQGVLAKEPNERVLQQIKNRLCLQQ</sequence>
<dbReference type="AlphaFoldDB" id="A0A6M5YBI0"/>
<feature type="transmembrane region" description="Helical" evidence="1">
    <location>
        <begin position="118"/>
        <end position="137"/>
    </location>
</feature>
<name>A0A6M5YBI0_9BACT</name>
<organism evidence="2 3">
    <name type="scientific">Spirosoma taeanense</name>
    <dbReference type="NCBI Taxonomy" id="2735870"/>
    <lineage>
        <taxon>Bacteria</taxon>
        <taxon>Pseudomonadati</taxon>
        <taxon>Bacteroidota</taxon>
        <taxon>Cytophagia</taxon>
        <taxon>Cytophagales</taxon>
        <taxon>Cytophagaceae</taxon>
        <taxon>Spirosoma</taxon>
    </lineage>
</organism>
<keyword evidence="3" id="KW-1185">Reference proteome</keyword>
<dbReference type="RefSeq" id="WP_171740455.1">
    <property type="nucleotide sequence ID" value="NZ_CP053435.1"/>
</dbReference>
<evidence type="ECO:0000313" key="3">
    <source>
        <dbReference type="Proteomes" id="UP000502756"/>
    </source>
</evidence>
<feature type="transmembrane region" description="Helical" evidence="1">
    <location>
        <begin position="44"/>
        <end position="66"/>
    </location>
</feature>
<proteinExistence type="predicted"/>
<keyword evidence="1" id="KW-0812">Transmembrane</keyword>
<dbReference type="EMBL" id="CP053435">
    <property type="protein sequence ID" value="QJW90611.1"/>
    <property type="molecule type" value="Genomic_DNA"/>
</dbReference>
<evidence type="ECO:0000313" key="2">
    <source>
        <dbReference type="EMBL" id="QJW90611.1"/>
    </source>
</evidence>
<dbReference type="Proteomes" id="UP000502756">
    <property type="component" value="Chromosome"/>
</dbReference>
<keyword evidence="1" id="KW-0472">Membrane</keyword>
<feature type="transmembrane region" description="Helical" evidence="1">
    <location>
        <begin position="16"/>
        <end position="37"/>
    </location>
</feature>
<accession>A0A6M5YBI0</accession>
<evidence type="ECO:0000256" key="1">
    <source>
        <dbReference type="SAM" id="Phobius"/>
    </source>
</evidence>
<gene>
    <name evidence="2" type="ORF">HNV11_15075</name>
</gene>
<keyword evidence="1" id="KW-1133">Transmembrane helix</keyword>
<dbReference type="KEGG" id="stae:HNV11_15075"/>
<reference evidence="2 3" key="1">
    <citation type="submission" date="2020-05" db="EMBL/GenBank/DDBJ databases">
        <title>Genome sequencing of Spirosoma sp. TS118.</title>
        <authorList>
            <person name="Lee J.-H."/>
            <person name="Jeong S."/>
            <person name="Zhao L."/>
            <person name="Jung J.-H."/>
            <person name="Kim M.-K."/>
            <person name="Lim S."/>
        </authorList>
    </citation>
    <scope>NUCLEOTIDE SEQUENCE [LARGE SCALE GENOMIC DNA]</scope>
    <source>
        <strain evidence="2 3">TS118</strain>
    </source>
</reference>
<protein>
    <submittedName>
        <fullName evidence="2">Uncharacterized protein</fullName>
    </submittedName>
</protein>